<dbReference type="AlphaFoldDB" id="X0X113"/>
<sequence length="156" mass="17227">QTLGDKIDAKIRFVHYFMHDPEETETPRQVCIREEQPDKWYDYLECFLGDGDSDRCLTEAKIDKTKMNNCISSGKSDDYYDEDSTLSEGYGVRGSPSLIINGQQASSSRDPSSYLATICNAFNDAPDECNTELSSAPPSPGFGYETTGSASQASCE</sequence>
<feature type="region of interest" description="Disordered" evidence="1">
    <location>
        <begin position="130"/>
        <end position="156"/>
    </location>
</feature>
<gene>
    <name evidence="2" type="ORF">S01H1_70862</name>
</gene>
<feature type="non-terminal residue" evidence="2">
    <location>
        <position position="1"/>
    </location>
</feature>
<evidence type="ECO:0000313" key="2">
    <source>
        <dbReference type="EMBL" id="GAG36879.1"/>
    </source>
</evidence>
<organism evidence="2">
    <name type="scientific">marine sediment metagenome</name>
    <dbReference type="NCBI Taxonomy" id="412755"/>
    <lineage>
        <taxon>unclassified sequences</taxon>
        <taxon>metagenomes</taxon>
        <taxon>ecological metagenomes</taxon>
    </lineage>
</organism>
<feature type="compositionally biased region" description="Polar residues" evidence="1">
    <location>
        <begin position="146"/>
        <end position="156"/>
    </location>
</feature>
<evidence type="ECO:0000256" key="1">
    <source>
        <dbReference type="SAM" id="MobiDB-lite"/>
    </source>
</evidence>
<dbReference type="SUPFAM" id="SSF52833">
    <property type="entry name" value="Thioredoxin-like"/>
    <property type="match status" value="1"/>
</dbReference>
<name>X0X113_9ZZZZ</name>
<protein>
    <submittedName>
        <fullName evidence="2">Uncharacterized protein</fullName>
    </submittedName>
</protein>
<dbReference type="Gene3D" id="3.40.30.10">
    <property type="entry name" value="Glutaredoxin"/>
    <property type="match status" value="1"/>
</dbReference>
<dbReference type="EMBL" id="BARS01047147">
    <property type="protein sequence ID" value="GAG36879.1"/>
    <property type="molecule type" value="Genomic_DNA"/>
</dbReference>
<dbReference type="InterPro" id="IPR036249">
    <property type="entry name" value="Thioredoxin-like_sf"/>
</dbReference>
<proteinExistence type="predicted"/>
<comment type="caution">
    <text evidence="2">The sequence shown here is derived from an EMBL/GenBank/DDBJ whole genome shotgun (WGS) entry which is preliminary data.</text>
</comment>
<reference evidence="2" key="1">
    <citation type="journal article" date="2014" name="Front. Microbiol.">
        <title>High frequency of phylogenetically diverse reductive dehalogenase-homologous genes in deep subseafloor sedimentary metagenomes.</title>
        <authorList>
            <person name="Kawai M."/>
            <person name="Futagami T."/>
            <person name="Toyoda A."/>
            <person name="Takaki Y."/>
            <person name="Nishi S."/>
            <person name="Hori S."/>
            <person name="Arai W."/>
            <person name="Tsubouchi T."/>
            <person name="Morono Y."/>
            <person name="Uchiyama I."/>
            <person name="Ito T."/>
            <person name="Fujiyama A."/>
            <person name="Inagaki F."/>
            <person name="Takami H."/>
        </authorList>
    </citation>
    <scope>NUCLEOTIDE SEQUENCE</scope>
    <source>
        <strain evidence="2">Expedition CK06-06</strain>
    </source>
</reference>
<accession>X0X113</accession>